<protein>
    <submittedName>
        <fullName evidence="1">Uncharacterized protein</fullName>
    </submittedName>
</protein>
<dbReference type="RefSeq" id="WP_158457725.1">
    <property type="nucleotide sequence ID" value="NZ_JNAJ01000015.1"/>
</dbReference>
<reference evidence="2" key="1">
    <citation type="journal article" date="2014" name="Sci. Data">
        <title>Genomes of diverse isolates of the marine cyanobacterium Prochlorococcus.</title>
        <authorList>
            <person name="Biller S."/>
            <person name="Berube P."/>
            <person name="Thompson J."/>
            <person name="Kelly L."/>
            <person name="Roggensack S."/>
            <person name="Awad L."/>
            <person name="Roache-Johnson K."/>
            <person name="Ding H."/>
            <person name="Giovannoni S.J."/>
            <person name="Moore L.R."/>
            <person name="Chisholm S.W."/>
        </authorList>
    </citation>
    <scope>NUCLEOTIDE SEQUENCE [LARGE SCALE GENOMIC DNA]</scope>
</reference>
<proteinExistence type="predicted"/>
<accession>A0A0A1ZSA2</accession>
<sequence length="165" mass="18900">MPTKLDRVQVLFKKDLFNKLRLLARIERRSLSSMVGSIVEDAIKSNKYQSLLSKAKANDLKSEIMESKSVINEILQSEISNELDFDANSKLKKLDAILSLISESKKESLEEPLEEPLEEDLIVKDLLVEDALKPHGLIDEIQSNTDYKINKMNEMLQKIQQKNEV</sequence>
<comment type="caution">
    <text evidence="1">The sequence shown here is derived from an EMBL/GenBank/DDBJ whole genome shotgun (WGS) entry which is preliminary data.</text>
</comment>
<dbReference type="AlphaFoldDB" id="A0A0A1ZSA2"/>
<dbReference type="OrthoDB" id="9977726at2"/>
<gene>
    <name evidence="1" type="ORF">EU93_1283</name>
</gene>
<name>A0A0A1ZSA2_PROMR</name>
<dbReference type="EMBL" id="JNAJ01000015">
    <property type="protein sequence ID" value="KGF91114.1"/>
    <property type="molecule type" value="Genomic_DNA"/>
</dbReference>
<organism evidence="1 2">
    <name type="scientific">Prochlorococcus marinus str. MIT 9116</name>
    <dbReference type="NCBI Taxonomy" id="167544"/>
    <lineage>
        <taxon>Bacteria</taxon>
        <taxon>Bacillati</taxon>
        <taxon>Cyanobacteriota</taxon>
        <taxon>Cyanophyceae</taxon>
        <taxon>Synechococcales</taxon>
        <taxon>Prochlorococcaceae</taxon>
        <taxon>Prochlorococcus</taxon>
    </lineage>
</organism>
<evidence type="ECO:0000313" key="2">
    <source>
        <dbReference type="Proteomes" id="UP000030491"/>
    </source>
</evidence>
<dbReference type="Proteomes" id="UP000030491">
    <property type="component" value="Unassembled WGS sequence"/>
</dbReference>
<evidence type="ECO:0000313" key="1">
    <source>
        <dbReference type="EMBL" id="KGF91114.1"/>
    </source>
</evidence>